<dbReference type="GO" id="GO:0009055">
    <property type="term" value="F:electron transfer activity"/>
    <property type="evidence" value="ECO:0007669"/>
    <property type="project" value="InterPro"/>
</dbReference>
<gene>
    <name evidence="5" type="ORF">RJ640_011262</name>
</gene>
<feature type="region of interest" description="Disordered" evidence="3">
    <location>
        <begin position="511"/>
        <end position="623"/>
    </location>
</feature>
<organism evidence="5 6">
    <name type="scientific">Escallonia rubra</name>
    <dbReference type="NCBI Taxonomy" id="112253"/>
    <lineage>
        <taxon>Eukaryota</taxon>
        <taxon>Viridiplantae</taxon>
        <taxon>Streptophyta</taxon>
        <taxon>Embryophyta</taxon>
        <taxon>Tracheophyta</taxon>
        <taxon>Spermatophyta</taxon>
        <taxon>Magnoliopsida</taxon>
        <taxon>eudicotyledons</taxon>
        <taxon>Gunneridae</taxon>
        <taxon>Pentapetalae</taxon>
        <taxon>asterids</taxon>
        <taxon>campanulids</taxon>
        <taxon>Escalloniales</taxon>
        <taxon>Escalloniaceae</taxon>
        <taxon>Escallonia</taxon>
    </lineage>
</organism>
<evidence type="ECO:0000256" key="1">
    <source>
        <dbReference type="ARBA" id="ARBA00022723"/>
    </source>
</evidence>
<proteinExistence type="predicted"/>
<dbReference type="InterPro" id="IPR004158">
    <property type="entry name" value="DUF247_pln"/>
</dbReference>
<feature type="compositionally biased region" description="Low complexity" evidence="3">
    <location>
        <begin position="575"/>
        <end position="586"/>
    </location>
</feature>
<reference evidence="5" key="1">
    <citation type="submission" date="2022-12" db="EMBL/GenBank/DDBJ databases">
        <title>Draft genome assemblies for two species of Escallonia (Escalloniales).</title>
        <authorList>
            <person name="Chanderbali A."/>
            <person name="Dervinis C."/>
            <person name="Anghel I."/>
            <person name="Soltis D."/>
            <person name="Soltis P."/>
            <person name="Zapata F."/>
        </authorList>
    </citation>
    <scope>NUCLEOTIDE SEQUENCE</scope>
    <source>
        <strain evidence="5">UCBG92.1500</strain>
        <tissue evidence="5">Leaf</tissue>
    </source>
</reference>
<dbReference type="Gene3D" id="2.60.40.420">
    <property type="entry name" value="Cupredoxins - blue copper proteins"/>
    <property type="match status" value="1"/>
</dbReference>
<dbReference type="InterPro" id="IPR003245">
    <property type="entry name" value="Phytocyanin_dom"/>
</dbReference>
<dbReference type="PROSITE" id="PS51485">
    <property type="entry name" value="PHYTOCYANIN"/>
    <property type="match status" value="1"/>
</dbReference>
<dbReference type="Pfam" id="PF03140">
    <property type="entry name" value="DUF247"/>
    <property type="match status" value="1"/>
</dbReference>
<dbReference type="PANTHER" id="PTHR31170">
    <property type="entry name" value="BNAC04G53230D PROTEIN"/>
    <property type="match status" value="1"/>
</dbReference>
<name>A0AA88RLR8_9ASTE</name>
<dbReference type="PANTHER" id="PTHR31170:SF25">
    <property type="entry name" value="BNAA09G04570D PROTEIN"/>
    <property type="match status" value="1"/>
</dbReference>
<keyword evidence="2" id="KW-0325">Glycoprotein</keyword>
<dbReference type="CDD" id="cd04216">
    <property type="entry name" value="Phytocyanin"/>
    <property type="match status" value="1"/>
</dbReference>
<feature type="compositionally biased region" description="Pro residues" evidence="3">
    <location>
        <begin position="514"/>
        <end position="574"/>
    </location>
</feature>
<evidence type="ECO:0000313" key="6">
    <source>
        <dbReference type="Proteomes" id="UP001187471"/>
    </source>
</evidence>
<dbReference type="PRINTS" id="PR01217">
    <property type="entry name" value="PRICHEXTENSN"/>
</dbReference>
<feature type="region of interest" description="Disordered" evidence="3">
    <location>
        <begin position="272"/>
        <end position="292"/>
    </location>
</feature>
<feature type="compositionally biased region" description="Polar residues" evidence="3">
    <location>
        <begin position="272"/>
        <end position="290"/>
    </location>
</feature>
<comment type="caution">
    <text evidence="5">The sequence shown here is derived from an EMBL/GenBank/DDBJ whole genome shotgun (WGS) entry which is preliminary data.</text>
</comment>
<protein>
    <recommendedName>
        <fullName evidence="4">Phytocyanin domain-containing protein</fullName>
    </recommendedName>
</protein>
<feature type="compositionally biased region" description="Pro residues" evidence="3">
    <location>
        <begin position="602"/>
        <end position="617"/>
    </location>
</feature>
<sequence>MGEIEKDSADTLGQFITKDAKHLSPSTSPPTIYRVPKELREGNIERHFTPTTISIGPLHAKKKDLMESNEVKEAYFASYISRLPANKASDKELFQELKKLVADSGECYGDVISMKSEEFLKMMLLDGCFIVELLLRHDWRRMNRENLIMGRGGSIPLHKLLQDLLKLENQIPFSVVHFLYKLVPDVKANLDGGQSLVESALSFFQIAMPTEETLHCHKPVFSIKHLLHLAMIALFSRPPTHVPSPDEGMHQTSNVEINASQTIPTPNVRVDMSQTVPSPTPRQESSQNSKIKARSASELDKYGIKFSKWRSNHLTDINFNNGVLEIPSLVFQDSTSSLFWNLLMLELCSDDDTHVFTSYVIFMDGLISNSIDVELLLRSGVLQTRVVPTMSMLRTLLSLAAIAMLIDLAVATNFTVGGPTGGWDTSTNLQSWASSQTFLVGDNLIFQYTPNHDVLEVSKADYDSCQASNPILMFTGGTTIIPLASTGKRYFICGTSGHCIQGMKVEVDTLAASAPPPASPPPATPSTPPPATPSTPPPAVPPTPPPVSPITPPDSSPPPENAAPPTDSPTPTPTMSPFSPSQEPVSGPTPPPSIPSTESPGNSPPPASETSPPPPSSAPKFQKVAGTTIGFGVAMMMILNL</sequence>
<accession>A0AA88RLR8</accession>
<keyword evidence="1" id="KW-0479">Metal-binding</keyword>
<dbReference type="FunFam" id="2.60.40.420:FF:000003">
    <property type="entry name" value="Blue copper"/>
    <property type="match status" value="1"/>
</dbReference>
<dbReference type="SUPFAM" id="SSF49503">
    <property type="entry name" value="Cupredoxins"/>
    <property type="match status" value="1"/>
</dbReference>
<dbReference type="GO" id="GO:0046872">
    <property type="term" value="F:metal ion binding"/>
    <property type="evidence" value="ECO:0007669"/>
    <property type="project" value="UniProtKB-KW"/>
</dbReference>
<dbReference type="EMBL" id="JAVXUO010000922">
    <property type="protein sequence ID" value="KAK2987999.1"/>
    <property type="molecule type" value="Genomic_DNA"/>
</dbReference>
<feature type="domain" description="Phytocyanin" evidence="4">
    <location>
        <begin position="412"/>
        <end position="511"/>
    </location>
</feature>
<evidence type="ECO:0000259" key="4">
    <source>
        <dbReference type="PROSITE" id="PS51485"/>
    </source>
</evidence>
<evidence type="ECO:0000256" key="2">
    <source>
        <dbReference type="ARBA" id="ARBA00023180"/>
    </source>
</evidence>
<dbReference type="Pfam" id="PF02298">
    <property type="entry name" value="Cu_bind_like"/>
    <property type="match status" value="1"/>
</dbReference>
<keyword evidence="6" id="KW-1185">Reference proteome</keyword>
<dbReference type="AlphaFoldDB" id="A0AA88RLR8"/>
<evidence type="ECO:0000313" key="5">
    <source>
        <dbReference type="EMBL" id="KAK2987999.1"/>
    </source>
</evidence>
<dbReference type="Proteomes" id="UP001187471">
    <property type="component" value="Unassembled WGS sequence"/>
</dbReference>
<dbReference type="InterPro" id="IPR008972">
    <property type="entry name" value="Cupredoxin"/>
</dbReference>
<evidence type="ECO:0000256" key="3">
    <source>
        <dbReference type="SAM" id="MobiDB-lite"/>
    </source>
</evidence>